<reference evidence="10" key="1">
    <citation type="journal article" date="2021" name="Sci. Adv.">
        <title>The American lobster genome reveals insights on longevity, neural, and immune adaptations.</title>
        <authorList>
            <person name="Polinski J.M."/>
            <person name="Zimin A.V."/>
            <person name="Clark K.F."/>
            <person name="Kohn A.B."/>
            <person name="Sadowski N."/>
            <person name="Timp W."/>
            <person name="Ptitsyn A."/>
            <person name="Khanna P."/>
            <person name="Romanova D.Y."/>
            <person name="Williams P."/>
            <person name="Greenwood S.J."/>
            <person name="Moroz L.L."/>
            <person name="Walt D.R."/>
            <person name="Bodnar A.G."/>
        </authorList>
    </citation>
    <scope>NUCLEOTIDE SEQUENCE</scope>
    <source>
        <strain evidence="10">GMGI-L3</strain>
    </source>
</reference>
<dbReference type="EC" id="3.1.2.2" evidence="7"/>
<dbReference type="EMBL" id="JAHLQT010031306">
    <property type="protein sequence ID" value="KAG7160590.1"/>
    <property type="molecule type" value="Genomic_DNA"/>
</dbReference>
<dbReference type="FunFam" id="3.40.50.1820:FF:000037">
    <property type="entry name" value="Lysosomal thioesterase PPT2 homolog"/>
    <property type="match status" value="1"/>
</dbReference>
<dbReference type="PANTHER" id="PTHR11247">
    <property type="entry name" value="PALMITOYL-PROTEIN THIOESTERASE/DOLICHYLDIPHOSPHATASE 1"/>
    <property type="match status" value="1"/>
</dbReference>
<dbReference type="GO" id="GO:0098599">
    <property type="term" value="F:palmitoyl hydrolase activity"/>
    <property type="evidence" value="ECO:0007669"/>
    <property type="project" value="UniProtKB-ARBA"/>
</dbReference>
<evidence type="ECO:0000256" key="7">
    <source>
        <dbReference type="ARBA" id="ARBA00038848"/>
    </source>
</evidence>
<comment type="function">
    <text evidence="9">Catalyzes the cleavage of thioester bonds from S-palmitoyl-CoA or S-palmitoyl-N-acetylcysteamine (unbranched structures) but does not have activity against palmitoylcysteine or palmitoylated proteins, branched structures or bulky head groups. Conversely, hydrolyzes both long and short chain fatty acyl-CoA substrate.</text>
</comment>
<sequence>MLLLIIMKVSFILVLTFFSVLSCTAYKPVVIVHGVWDLRFSLNFLADHIEEHHPGTKVHVIDMLHGWKSLAPLWYQVKSFYSHIKPIMNASKDGIILIGYSQGGIISRGIVESLDHNITTFISLSSPQAGQYGDDFLRLIFPQYIKETAYEVFYSRVGQRISVANYWNDPHHQDLYYKYSNYLPYLNNEISGSQKSEYLKNFMKLKKLVLIGGPDDGVITPWQSSHFGYFDKDENVTEMRDQVFYQKDLFGLRTLDKAGKIKIYEVAGVYHTDWHHNVSVIKDCILPWLD</sequence>
<evidence type="ECO:0000256" key="4">
    <source>
        <dbReference type="ARBA" id="ARBA00022801"/>
    </source>
</evidence>
<keyword evidence="4" id="KW-0378">Hydrolase</keyword>
<evidence type="ECO:0000256" key="3">
    <source>
        <dbReference type="ARBA" id="ARBA00022729"/>
    </source>
</evidence>
<dbReference type="Proteomes" id="UP000747542">
    <property type="component" value="Unassembled WGS sequence"/>
</dbReference>
<keyword evidence="6" id="KW-0458">Lysosome</keyword>
<evidence type="ECO:0000256" key="9">
    <source>
        <dbReference type="ARBA" id="ARBA00093353"/>
    </source>
</evidence>
<name>A0A8J5JMW9_HOMAM</name>
<comment type="subcellular location">
    <subcellularLocation>
        <location evidence="1">Lysosome</location>
    </subcellularLocation>
</comment>
<dbReference type="GO" id="GO:0016790">
    <property type="term" value="F:thiolester hydrolase activity"/>
    <property type="evidence" value="ECO:0007669"/>
    <property type="project" value="TreeGrafter"/>
</dbReference>
<evidence type="ECO:0000256" key="1">
    <source>
        <dbReference type="ARBA" id="ARBA00004371"/>
    </source>
</evidence>
<gene>
    <name evidence="10" type="primary">ppt2-a-L</name>
    <name evidence="10" type="ORF">Hamer_G001882</name>
</gene>
<dbReference type="GO" id="GO:0005764">
    <property type="term" value="C:lysosome"/>
    <property type="evidence" value="ECO:0007669"/>
    <property type="project" value="UniProtKB-SubCell"/>
</dbReference>
<evidence type="ECO:0000313" key="11">
    <source>
        <dbReference type="Proteomes" id="UP000747542"/>
    </source>
</evidence>
<evidence type="ECO:0000313" key="10">
    <source>
        <dbReference type="EMBL" id="KAG7160590.1"/>
    </source>
</evidence>
<dbReference type="AlphaFoldDB" id="A0A8J5JMW9"/>
<comment type="catalytic activity">
    <reaction evidence="8">
        <text>S-hexadecanoyl-N-acetylcysteamine + H2O = N-acetylcysteamine + hexadecanoate + H(+)</text>
        <dbReference type="Rhea" id="RHEA:84099"/>
        <dbReference type="ChEBI" id="CHEBI:7896"/>
        <dbReference type="ChEBI" id="CHEBI:15377"/>
        <dbReference type="ChEBI" id="CHEBI:15378"/>
        <dbReference type="ChEBI" id="CHEBI:74410"/>
        <dbReference type="ChEBI" id="CHEBI:233601"/>
    </reaction>
</comment>
<keyword evidence="3" id="KW-0732">Signal</keyword>
<comment type="similarity">
    <text evidence="2">Belongs to the palmitoyl-protein thioesterase family.</text>
</comment>
<dbReference type="Pfam" id="PF02089">
    <property type="entry name" value="Palm_thioest"/>
    <property type="match status" value="1"/>
</dbReference>
<keyword evidence="5" id="KW-0325">Glycoprotein</keyword>
<comment type="caution">
    <text evidence="10">The sequence shown here is derived from an EMBL/GenBank/DDBJ whole genome shotgun (WGS) entry which is preliminary data.</text>
</comment>
<protein>
    <recommendedName>
        <fullName evidence="7">palmitoyl-CoA hydrolase</fullName>
        <ecNumber evidence="7">3.1.2.2</ecNumber>
    </recommendedName>
</protein>
<keyword evidence="11" id="KW-1185">Reference proteome</keyword>
<evidence type="ECO:0000256" key="5">
    <source>
        <dbReference type="ARBA" id="ARBA00023180"/>
    </source>
</evidence>
<evidence type="ECO:0000256" key="2">
    <source>
        <dbReference type="ARBA" id="ARBA00010758"/>
    </source>
</evidence>
<accession>A0A8J5JMW9</accession>
<proteinExistence type="inferred from homology"/>
<dbReference type="PANTHER" id="PTHR11247:SF27">
    <property type="entry name" value="LYSOSOMAL THIOESTERASE PPT2"/>
    <property type="match status" value="1"/>
</dbReference>
<evidence type="ECO:0000256" key="8">
    <source>
        <dbReference type="ARBA" id="ARBA00093223"/>
    </source>
</evidence>
<dbReference type="OrthoDB" id="155976at2759"/>
<organism evidence="10 11">
    <name type="scientific">Homarus americanus</name>
    <name type="common">American lobster</name>
    <dbReference type="NCBI Taxonomy" id="6706"/>
    <lineage>
        <taxon>Eukaryota</taxon>
        <taxon>Metazoa</taxon>
        <taxon>Ecdysozoa</taxon>
        <taxon>Arthropoda</taxon>
        <taxon>Crustacea</taxon>
        <taxon>Multicrustacea</taxon>
        <taxon>Malacostraca</taxon>
        <taxon>Eumalacostraca</taxon>
        <taxon>Eucarida</taxon>
        <taxon>Decapoda</taxon>
        <taxon>Pleocyemata</taxon>
        <taxon>Astacidea</taxon>
        <taxon>Nephropoidea</taxon>
        <taxon>Nephropidae</taxon>
        <taxon>Homarus</taxon>
    </lineage>
</organism>
<evidence type="ECO:0000256" key="6">
    <source>
        <dbReference type="ARBA" id="ARBA00023228"/>
    </source>
</evidence>